<keyword evidence="1" id="KW-0238">DNA-binding</keyword>
<name>A0A3E2TT68_9FIRM</name>
<evidence type="ECO:0000313" key="5">
    <source>
        <dbReference type="Proteomes" id="UP000260773"/>
    </source>
</evidence>
<dbReference type="AlphaFoldDB" id="A0A3E2TT68"/>
<accession>A0A3E2TT68</accession>
<dbReference type="PANTHER" id="PTHR46797:SF1">
    <property type="entry name" value="METHYLPHOSPHONATE SYNTHASE"/>
    <property type="match status" value="1"/>
</dbReference>
<dbReference type="Pfam" id="PF01381">
    <property type="entry name" value="HTH_3"/>
    <property type="match status" value="1"/>
</dbReference>
<dbReference type="PANTHER" id="PTHR46797">
    <property type="entry name" value="HTH-TYPE TRANSCRIPTIONAL REGULATOR"/>
    <property type="match status" value="1"/>
</dbReference>
<protein>
    <submittedName>
        <fullName evidence="3">XRE family transcriptional regulator</fullName>
    </submittedName>
</protein>
<dbReference type="GO" id="GO:0003677">
    <property type="term" value="F:DNA binding"/>
    <property type="evidence" value="ECO:0007669"/>
    <property type="project" value="UniProtKB-KW"/>
</dbReference>
<dbReference type="SUPFAM" id="SSF47413">
    <property type="entry name" value="lambda repressor-like DNA-binding domains"/>
    <property type="match status" value="1"/>
</dbReference>
<keyword evidence="6" id="KW-1185">Reference proteome</keyword>
<proteinExistence type="predicted"/>
<dbReference type="InterPro" id="IPR010982">
    <property type="entry name" value="Lambda_DNA-bd_dom_sf"/>
</dbReference>
<dbReference type="Proteomes" id="UP000261231">
    <property type="component" value="Unassembled WGS sequence"/>
</dbReference>
<dbReference type="SMART" id="SM00530">
    <property type="entry name" value="HTH_XRE"/>
    <property type="match status" value="1"/>
</dbReference>
<evidence type="ECO:0000256" key="1">
    <source>
        <dbReference type="ARBA" id="ARBA00023125"/>
    </source>
</evidence>
<dbReference type="InterPro" id="IPR050807">
    <property type="entry name" value="TransReg_Diox_bact_type"/>
</dbReference>
<dbReference type="Proteomes" id="UP000260773">
    <property type="component" value="Unassembled WGS sequence"/>
</dbReference>
<dbReference type="GO" id="GO:0003700">
    <property type="term" value="F:DNA-binding transcription factor activity"/>
    <property type="evidence" value="ECO:0007669"/>
    <property type="project" value="TreeGrafter"/>
</dbReference>
<dbReference type="CDD" id="cd00093">
    <property type="entry name" value="HTH_XRE"/>
    <property type="match status" value="1"/>
</dbReference>
<evidence type="ECO:0000313" key="4">
    <source>
        <dbReference type="EMBL" id="RGC44290.1"/>
    </source>
</evidence>
<reference evidence="5 6" key="1">
    <citation type="submission" date="2018-08" db="EMBL/GenBank/DDBJ databases">
        <title>A genome reference for cultivated species of the human gut microbiota.</title>
        <authorList>
            <person name="Zou Y."/>
            <person name="Xue W."/>
            <person name="Luo G."/>
        </authorList>
    </citation>
    <scope>NUCLEOTIDE SEQUENCE [LARGE SCALE GENOMIC DNA]</scope>
    <source>
        <strain evidence="3 5">AF45-17</strain>
        <strain evidence="4 6">AM28-39</strain>
    </source>
</reference>
<gene>
    <name evidence="3" type="ORF">DW070_01195</name>
    <name evidence="4" type="ORF">DW747_13770</name>
</gene>
<dbReference type="EMBL" id="QVFD01000016">
    <property type="protein sequence ID" value="RGC44290.1"/>
    <property type="molecule type" value="Genomic_DNA"/>
</dbReference>
<feature type="domain" description="HTH cro/C1-type" evidence="2">
    <location>
        <begin position="9"/>
        <end position="64"/>
    </location>
</feature>
<sequence>MKLTIGKRVKELRVKNKMTQEQLAEAVDACVGYISKIENNRVNNISLSLACELASVLNVSLGYLVGESTENEMMDEEMLRKYGACTADEKRKLLKIVDILRDED</sequence>
<evidence type="ECO:0000259" key="2">
    <source>
        <dbReference type="PROSITE" id="PS50943"/>
    </source>
</evidence>
<dbReference type="RefSeq" id="WP_117526655.1">
    <property type="nucleotide sequence ID" value="NZ_JAJCNA010000021.1"/>
</dbReference>
<dbReference type="GO" id="GO:0005829">
    <property type="term" value="C:cytosol"/>
    <property type="evidence" value="ECO:0007669"/>
    <property type="project" value="TreeGrafter"/>
</dbReference>
<evidence type="ECO:0000313" key="3">
    <source>
        <dbReference type="EMBL" id="RGB82173.1"/>
    </source>
</evidence>
<comment type="caution">
    <text evidence="3">The sequence shown here is derived from an EMBL/GenBank/DDBJ whole genome shotgun (WGS) entry which is preliminary data.</text>
</comment>
<evidence type="ECO:0000313" key="6">
    <source>
        <dbReference type="Proteomes" id="UP000261231"/>
    </source>
</evidence>
<dbReference type="Gene3D" id="1.10.260.40">
    <property type="entry name" value="lambda repressor-like DNA-binding domains"/>
    <property type="match status" value="1"/>
</dbReference>
<dbReference type="OrthoDB" id="9813152at2"/>
<dbReference type="PROSITE" id="PS50943">
    <property type="entry name" value="HTH_CROC1"/>
    <property type="match status" value="1"/>
</dbReference>
<dbReference type="InterPro" id="IPR001387">
    <property type="entry name" value="Cro/C1-type_HTH"/>
</dbReference>
<organism evidence="3 5">
    <name type="scientific">Coprococcus catus</name>
    <dbReference type="NCBI Taxonomy" id="116085"/>
    <lineage>
        <taxon>Bacteria</taxon>
        <taxon>Bacillati</taxon>
        <taxon>Bacillota</taxon>
        <taxon>Clostridia</taxon>
        <taxon>Lachnospirales</taxon>
        <taxon>Lachnospiraceae</taxon>
        <taxon>Coprococcus</taxon>
    </lineage>
</organism>
<dbReference type="EMBL" id="QVEP01000002">
    <property type="protein sequence ID" value="RGB82173.1"/>
    <property type="molecule type" value="Genomic_DNA"/>
</dbReference>